<dbReference type="CDD" id="cd04152">
    <property type="entry name" value="Arl4_Arl7"/>
    <property type="match status" value="1"/>
</dbReference>
<evidence type="ECO:0000256" key="4">
    <source>
        <dbReference type="ARBA" id="ARBA00023288"/>
    </source>
</evidence>
<keyword evidence="3 7" id="KW-0342">GTP-binding</keyword>
<dbReference type="InterPro" id="IPR005225">
    <property type="entry name" value="Small_GTP-bd"/>
</dbReference>
<evidence type="ECO:0000313" key="10">
    <source>
        <dbReference type="Proteomes" id="UP001318040"/>
    </source>
</evidence>
<reference evidence="11" key="1">
    <citation type="submission" date="2025-08" db="UniProtKB">
        <authorList>
            <consortium name="RefSeq"/>
        </authorList>
    </citation>
    <scope>IDENTIFICATION</scope>
    <source>
        <tissue evidence="11">Sperm</tissue>
    </source>
</reference>
<keyword evidence="8" id="KW-0479">Metal-binding</keyword>
<keyword evidence="8" id="KW-0460">Magnesium</keyword>
<feature type="binding site" evidence="8">
    <location>
        <position position="51"/>
    </location>
    <ligand>
        <name>Mg(2+)</name>
        <dbReference type="ChEBI" id="CHEBI:18420"/>
    </ligand>
</feature>
<dbReference type="PRINTS" id="PR00328">
    <property type="entry name" value="SAR1GTPBP"/>
</dbReference>
<dbReference type="SMART" id="SM00175">
    <property type="entry name" value="RAB"/>
    <property type="match status" value="1"/>
</dbReference>
<keyword evidence="1" id="KW-0519">Myristate</keyword>
<evidence type="ECO:0000256" key="5">
    <source>
        <dbReference type="ARBA" id="ARBA00054648"/>
    </source>
</evidence>
<sequence length="201" mass="22170">MGASQSGGSSPLAKLATLRSLHIVMLGLDSAGKTTVLYRLKFNEFVNTVPTIGFNMEKVRPGAGGARGVSFQFWDVGGQERLRPLWRSYTRRTDGVVFVVDSVDAERLEEARTELHRVARTPECQGVPVLVVANKQDLPAALAPAEVERLLALAELGPAALWHLQPACAIIGEGLPEGLDKLYEMILRRRKMIKQQQKKKR</sequence>
<dbReference type="GO" id="GO:0046872">
    <property type="term" value="F:metal ion binding"/>
    <property type="evidence" value="ECO:0007669"/>
    <property type="project" value="UniProtKB-KW"/>
</dbReference>
<evidence type="ECO:0000313" key="11">
    <source>
        <dbReference type="RefSeq" id="XP_032807520.1"/>
    </source>
</evidence>
<organism evidence="10 11">
    <name type="scientific">Petromyzon marinus</name>
    <name type="common">Sea lamprey</name>
    <dbReference type="NCBI Taxonomy" id="7757"/>
    <lineage>
        <taxon>Eukaryota</taxon>
        <taxon>Metazoa</taxon>
        <taxon>Chordata</taxon>
        <taxon>Craniata</taxon>
        <taxon>Vertebrata</taxon>
        <taxon>Cyclostomata</taxon>
        <taxon>Hyperoartia</taxon>
        <taxon>Petromyzontiformes</taxon>
        <taxon>Petromyzontidae</taxon>
        <taxon>Petromyzon</taxon>
    </lineage>
</organism>
<evidence type="ECO:0000256" key="9">
    <source>
        <dbReference type="RuleBase" id="RU003925"/>
    </source>
</evidence>
<proteinExistence type="inferred from homology"/>
<dbReference type="RefSeq" id="XP_032807520.1">
    <property type="nucleotide sequence ID" value="XM_032951629.1"/>
</dbReference>
<dbReference type="AlphaFoldDB" id="A0AAJ7SXS9"/>
<dbReference type="GO" id="GO:0003924">
    <property type="term" value="F:GTPase activity"/>
    <property type="evidence" value="ECO:0007669"/>
    <property type="project" value="InterPro"/>
</dbReference>
<dbReference type="PROSITE" id="PS51419">
    <property type="entry name" value="RAB"/>
    <property type="match status" value="1"/>
</dbReference>
<evidence type="ECO:0000256" key="2">
    <source>
        <dbReference type="ARBA" id="ARBA00022741"/>
    </source>
</evidence>
<evidence type="ECO:0000256" key="7">
    <source>
        <dbReference type="PIRSR" id="PIRSR606689-1"/>
    </source>
</evidence>
<keyword evidence="10" id="KW-1185">Reference proteome</keyword>
<dbReference type="GO" id="GO:0005525">
    <property type="term" value="F:GTP binding"/>
    <property type="evidence" value="ECO:0007669"/>
    <property type="project" value="UniProtKB-KW"/>
</dbReference>
<dbReference type="Proteomes" id="UP001318040">
    <property type="component" value="Chromosome 10"/>
</dbReference>
<feature type="binding site" evidence="7">
    <location>
        <position position="78"/>
    </location>
    <ligand>
        <name>GTP</name>
        <dbReference type="ChEBI" id="CHEBI:37565"/>
    </ligand>
</feature>
<evidence type="ECO:0000256" key="1">
    <source>
        <dbReference type="ARBA" id="ARBA00022707"/>
    </source>
</evidence>
<feature type="binding site" evidence="7">
    <location>
        <begin position="134"/>
        <end position="137"/>
    </location>
    <ligand>
        <name>GTP</name>
        <dbReference type="ChEBI" id="CHEBI:37565"/>
    </ligand>
</feature>
<dbReference type="Pfam" id="PF00025">
    <property type="entry name" value="Arf"/>
    <property type="match status" value="1"/>
</dbReference>
<dbReference type="PANTHER" id="PTHR11711">
    <property type="entry name" value="ADP RIBOSYLATION FACTOR-RELATED"/>
    <property type="match status" value="1"/>
</dbReference>
<keyword evidence="4" id="KW-0449">Lipoprotein</keyword>
<dbReference type="FunFam" id="3.40.50.300:FF:000898">
    <property type="entry name" value="ADP-ribosylation factor-like protein 11"/>
    <property type="match status" value="1"/>
</dbReference>
<dbReference type="KEGG" id="pmrn:116941044"/>
<dbReference type="SMART" id="SM00178">
    <property type="entry name" value="SAR"/>
    <property type="match status" value="1"/>
</dbReference>
<evidence type="ECO:0000256" key="3">
    <source>
        <dbReference type="ARBA" id="ARBA00023134"/>
    </source>
</evidence>
<comment type="function">
    <text evidence="5">May play a role in apoptosis. May act as a tumor suppressor.</text>
</comment>
<dbReference type="InterPro" id="IPR027417">
    <property type="entry name" value="P-loop_NTPase"/>
</dbReference>
<dbReference type="GeneID" id="116941044"/>
<protein>
    <recommendedName>
        <fullName evidence="6">ADP-ribosylation factor-like protein 11</fullName>
    </recommendedName>
</protein>
<feature type="binding site" evidence="8">
    <location>
        <position position="34"/>
    </location>
    <ligand>
        <name>Mg(2+)</name>
        <dbReference type="ChEBI" id="CHEBI:18420"/>
    </ligand>
</feature>
<evidence type="ECO:0000256" key="6">
    <source>
        <dbReference type="ARBA" id="ARBA00072409"/>
    </source>
</evidence>
<accession>A0AAJ7SXS9</accession>
<gene>
    <name evidence="11" type="primary">LOC116941044</name>
</gene>
<feature type="binding site" evidence="7">
    <location>
        <begin position="27"/>
        <end position="34"/>
    </location>
    <ligand>
        <name>GTP</name>
        <dbReference type="ChEBI" id="CHEBI:37565"/>
    </ligand>
</feature>
<dbReference type="SUPFAM" id="SSF52540">
    <property type="entry name" value="P-loop containing nucleoside triphosphate hydrolases"/>
    <property type="match status" value="1"/>
</dbReference>
<comment type="similarity">
    <text evidence="9">Belongs to the small GTPase superfamily. Arf family.</text>
</comment>
<keyword evidence="2 7" id="KW-0547">Nucleotide-binding</keyword>
<dbReference type="NCBIfam" id="TIGR00231">
    <property type="entry name" value="small_GTP"/>
    <property type="match status" value="1"/>
</dbReference>
<name>A0AAJ7SXS9_PETMA</name>
<dbReference type="InterPro" id="IPR024156">
    <property type="entry name" value="Small_GTPase_ARF"/>
</dbReference>
<dbReference type="PROSITE" id="PS51417">
    <property type="entry name" value="ARF"/>
    <property type="match status" value="1"/>
</dbReference>
<dbReference type="SMART" id="SM00177">
    <property type="entry name" value="ARF"/>
    <property type="match status" value="1"/>
</dbReference>
<dbReference type="InterPro" id="IPR006689">
    <property type="entry name" value="Small_GTPase_ARF/SAR"/>
</dbReference>
<evidence type="ECO:0000256" key="8">
    <source>
        <dbReference type="PIRSR" id="PIRSR606689-2"/>
    </source>
</evidence>
<dbReference type="Gene3D" id="3.40.50.300">
    <property type="entry name" value="P-loop containing nucleotide triphosphate hydrolases"/>
    <property type="match status" value="1"/>
</dbReference>